<dbReference type="Proteomes" id="UP000299102">
    <property type="component" value="Unassembled WGS sequence"/>
</dbReference>
<feature type="region of interest" description="Disordered" evidence="1">
    <location>
        <begin position="19"/>
        <end position="45"/>
    </location>
</feature>
<organism evidence="2 3">
    <name type="scientific">Eumeta variegata</name>
    <name type="common">Bagworm moth</name>
    <name type="synonym">Eumeta japonica</name>
    <dbReference type="NCBI Taxonomy" id="151549"/>
    <lineage>
        <taxon>Eukaryota</taxon>
        <taxon>Metazoa</taxon>
        <taxon>Ecdysozoa</taxon>
        <taxon>Arthropoda</taxon>
        <taxon>Hexapoda</taxon>
        <taxon>Insecta</taxon>
        <taxon>Pterygota</taxon>
        <taxon>Neoptera</taxon>
        <taxon>Endopterygota</taxon>
        <taxon>Lepidoptera</taxon>
        <taxon>Glossata</taxon>
        <taxon>Ditrysia</taxon>
        <taxon>Tineoidea</taxon>
        <taxon>Psychidae</taxon>
        <taxon>Oiketicinae</taxon>
        <taxon>Eumeta</taxon>
    </lineage>
</organism>
<evidence type="ECO:0000313" key="3">
    <source>
        <dbReference type="Proteomes" id="UP000299102"/>
    </source>
</evidence>
<name>A0A4C1ZD97_EUMVA</name>
<evidence type="ECO:0000256" key="1">
    <source>
        <dbReference type="SAM" id="MobiDB-lite"/>
    </source>
</evidence>
<gene>
    <name evidence="2" type="ORF">EVAR_63736_1</name>
</gene>
<accession>A0A4C1ZD97</accession>
<protein>
    <submittedName>
        <fullName evidence="2">Uncharacterized protein</fullName>
    </submittedName>
</protein>
<sequence>MIFCRVEVRIARLAPKKQNMTGAVHAGTPRAGRRDAPQHATPTNGQDIIMCSDEFGLATQPSLSTKKYIKHLHARRLT</sequence>
<comment type="caution">
    <text evidence="2">The sequence shown here is derived from an EMBL/GenBank/DDBJ whole genome shotgun (WGS) entry which is preliminary data.</text>
</comment>
<reference evidence="2 3" key="1">
    <citation type="journal article" date="2019" name="Commun. Biol.">
        <title>The bagworm genome reveals a unique fibroin gene that provides high tensile strength.</title>
        <authorList>
            <person name="Kono N."/>
            <person name="Nakamura H."/>
            <person name="Ohtoshi R."/>
            <person name="Tomita M."/>
            <person name="Numata K."/>
            <person name="Arakawa K."/>
        </authorList>
    </citation>
    <scope>NUCLEOTIDE SEQUENCE [LARGE SCALE GENOMIC DNA]</scope>
</reference>
<dbReference type="AlphaFoldDB" id="A0A4C1ZD97"/>
<keyword evidence="3" id="KW-1185">Reference proteome</keyword>
<evidence type="ECO:0000313" key="2">
    <source>
        <dbReference type="EMBL" id="GBP86731.1"/>
    </source>
</evidence>
<proteinExistence type="predicted"/>
<dbReference type="EMBL" id="BGZK01001812">
    <property type="protein sequence ID" value="GBP86731.1"/>
    <property type="molecule type" value="Genomic_DNA"/>
</dbReference>